<dbReference type="Pfam" id="PF01625">
    <property type="entry name" value="PMSR"/>
    <property type="match status" value="1"/>
</dbReference>
<evidence type="ECO:0000313" key="9">
    <source>
        <dbReference type="EMBL" id="CAD9977234.1"/>
    </source>
</evidence>
<dbReference type="HAMAP" id="MF_01401">
    <property type="entry name" value="MsrA"/>
    <property type="match status" value="1"/>
</dbReference>
<sequence>MSLSNNVAIRRPAQLGDIVTIDLQMVPEHGYVPESLFDTSGIVTFVLGWGNYLPGLHQLVQGLSAGETLEQVSVDAGYGARRDDLLLEVPRTKLRQLLQKQQKQQEDDESLSWHVGMSLTLPGNIAVSIHQMGDETVILDANPPLAGTSYACSLQVIQVESPPSTDLINDDTTTRIPQSPYHVASFALGCFWGAELAFLRLPGVVGTQVGYSQGTTVSPTYEQVSSGTTQHREVTMVIYDSRIVSYEQLLCIALERLEQTTSSLELHQLFQQQDDDEDSYQYKHGFYFHSARQEKSARECLKESKNSRFGIELLPCATFYKAEEYHQQYLFKGGQSAKKGSKETIRCFG</sequence>
<dbReference type="GO" id="GO:0008113">
    <property type="term" value="F:peptide-methionine (S)-S-oxide reductase activity"/>
    <property type="evidence" value="ECO:0007669"/>
    <property type="project" value="UniProtKB-EC"/>
</dbReference>
<dbReference type="EC" id="1.8.4.11" evidence="2"/>
<proteinExistence type="inferred from homology"/>
<reference evidence="9" key="1">
    <citation type="submission" date="2021-01" db="EMBL/GenBank/DDBJ databases">
        <authorList>
            <person name="Corre E."/>
            <person name="Pelletier E."/>
            <person name="Niang G."/>
            <person name="Scheremetjew M."/>
            <person name="Finn R."/>
            <person name="Kale V."/>
            <person name="Holt S."/>
            <person name="Cochrane G."/>
            <person name="Meng A."/>
            <person name="Brown T."/>
            <person name="Cohen L."/>
        </authorList>
    </citation>
    <scope>NUCLEOTIDE SEQUENCE</scope>
    <source>
        <strain evidence="9">CCMP125</strain>
    </source>
</reference>
<dbReference type="NCBIfam" id="TIGR00401">
    <property type="entry name" value="msrA"/>
    <property type="match status" value="1"/>
</dbReference>
<dbReference type="SUPFAM" id="SSF55068">
    <property type="entry name" value="Peptide methionine sulfoxide reductase"/>
    <property type="match status" value="1"/>
</dbReference>
<evidence type="ECO:0000256" key="3">
    <source>
        <dbReference type="ARBA" id="ARBA00023002"/>
    </source>
</evidence>
<dbReference type="AlphaFoldDB" id="A0A7S3DSM4"/>
<comment type="catalytic activity">
    <reaction evidence="7">
        <text>[thioredoxin]-disulfide + L-methionine + H2O = L-methionine (S)-S-oxide + [thioredoxin]-dithiol</text>
        <dbReference type="Rhea" id="RHEA:19993"/>
        <dbReference type="Rhea" id="RHEA-COMP:10698"/>
        <dbReference type="Rhea" id="RHEA-COMP:10700"/>
        <dbReference type="ChEBI" id="CHEBI:15377"/>
        <dbReference type="ChEBI" id="CHEBI:29950"/>
        <dbReference type="ChEBI" id="CHEBI:50058"/>
        <dbReference type="ChEBI" id="CHEBI:57844"/>
        <dbReference type="ChEBI" id="CHEBI:58772"/>
        <dbReference type="EC" id="1.8.4.11"/>
    </reaction>
</comment>
<evidence type="ECO:0000256" key="7">
    <source>
        <dbReference type="ARBA" id="ARBA00048782"/>
    </source>
</evidence>
<comment type="catalytic activity">
    <reaction evidence="6">
        <text>L-methionyl-[protein] + [thioredoxin]-disulfide + H2O = L-methionyl-(S)-S-oxide-[protein] + [thioredoxin]-dithiol</text>
        <dbReference type="Rhea" id="RHEA:14217"/>
        <dbReference type="Rhea" id="RHEA-COMP:10698"/>
        <dbReference type="Rhea" id="RHEA-COMP:10700"/>
        <dbReference type="Rhea" id="RHEA-COMP:12313"/>
        <dbReference type="Rhea" id="RHEA-COMP:12315"/>
        <dbReference type="ChEBI" id="CHEBI:15377"/>
        <dbReference type="ChEBI" id="CHEBI:16044"/>
        <dbReference type="ChEBI" id="CHEBI:29950"/>
        <dbReference type="ChEBI" id="CHEBI:44120"/>
        <dbReference type="ChEBI" id="CHEBI:50058"/>
        <dbReference type="EC" id="1.8.4.11"/>
    </reaction>
</comment>
<protein>
    <recommendedName>
        <fullName evidence="2">peptide-methionine (S)-S-oxide reductase</fullName>
        <ecNumber evidence="2">1.8.4.11</ecNumber>
    </recommendedName>
    <alternativeName>
        <fullName evidence="5">Peptide-methionine (S)-S-oxide reductase</fullName>
    </alternativeName>
    <alternativeName>
        <fullName evidence="4">Protein-methionine-S-oxide reductase</fullName>
    </alternativeName>
</protein>
<organism evidence="9">
    <name type="scientific">Entomoneis paludosa</name>
    <dbReference type="NCBI Taxonomy" id="265537"/>
    <lineage>
        <taxon>Eukaryota</taxon>
        <taxon>Sar</taxon>
        <taxon>Stramenopiles</taxon>
        <taxon>Ochrophyta</taxon>
        <taxon>Bacillariophyta</taxon>
        <taxon>Bacillariophyceae</taxon>
        <taxon>Bacillariophycidae</taxon>
        <taxon>Entomoneidaceae</taxon>
        <taxon>Entomoneis</taxon>
    </lineage>
</organism>
<evidence type="ECO:0000256" key="1">
    <source>
        <dbReference type="ARBA" id="ARBA00005591"/>
    </source>
</evidence>
<evidence type="ECO:0000256" key="4">
    <source>
        <dbReference type="ARBA" id="ARBA00030273"/>
    </source>
</evidence>
<dbReference type="GO" id="GO:0005737">
    <property type="term" value="C:cytoplasm"/>
    <property type="evidence" value="ECO:0007669"/>
    <property type="project" value="TreeGrafter"/>
</dbReference>
<evidence type="ECO:0000256" key="5">
    <source>
        <dbReference type="ARBA" id="ARBA00030643"/>
    </source>
</evidence>
<dbReference type="GO" id="GO:0034599">
    <property type="term" value="P:cellular response to oxidative stress"/>
    <property type="evidence" value="ECO:0007669"/>
    <property type="project" value="TreeGrafter"/>
</dbReference>
<dbReference type="GO" id="GO:0003755">
    <property type="term" value="F:peptidyl-prolyl cis-trans isomerase activity"/>
    <property type="evidence" value="ECO:0007669"/>
    <property type="project" value="InterPro"/>
</dbReference>
<dbReference type="InterPro" id="IPR036509">
    <property type="entry name" value="Met_Sox_Rdtase_MsrA_sf"/>
</dbReference>
<dbReference type="InterPro" id="IPR002569">
    <property type="entry name" value="Met_Sox_Rdtase_MsrA_dom"/>
</dbReference>
<evidence type="ECO:0000259" key="8">
    <source>
        <dbReference type="Pfam" id="PF01625"/>
    </source>
</evidence>
<comment type="similarity">
    <text evidence="1">Belongs to the MsrA Met sulfoxide reductase family.</text>
</comment>
<dbReference type="InterPro" id="IPR050162">
    <property type="entry name" value="MsrA_MetSO_reductase"/>
</dbReference>
<gene>
    <name evidence="9" type="ORF">APAL1065_LOCUS17357</name>
</gene>
<dbReference type="PANTHER" id="PTHR42799:SF2">
    <property type="entry name" value="MITOCHONDRIAL PEPTIDE METHIONINE SULFOXIDE REDUCTASE"/>
    <property type="match status" value="1"/>
</dbReference>
<keyword evidence="3" id="KW-0560">Oxidoreductase</keyword>
<dbReference type="PANTHER" id="PTHR42799">
    <property type="entry name" value="MITOCHONDRIAL PEPTIDE METHIONINE SULFOXIDE REDUCTASE"/>
    <property type="match status" value="1"/>
</dbReference>
<feature type="domain" description="Peptide methionine sulphoxide reductase MsrA" evidence="8">
    <location>
        <begin position="184"/>
        <end position="333"/>
    </location>
</feature>
<dbReference type="InterPro" id="IPR046357">
    <property type="entry name" value="PPIase_dom_sf"/>
</dbReference>
<dbReference type="EMBL" id="HBHT01025861">
    <property type="protein sequence ID" value="CAD9977234.1"/>
    <property type="molecule type" value="Transcribed_RNA"/>
</dbReference>
<name>A0A7S3DSM4_9STRA</name>
<evidence type="ECO:0000256" key="2">
    <source>
        <dbReference type="ARBA" id="ARBA00012502"/>
    </source>
</evidence>
<evidence type="ECO:0000256" key="6">
    <source>
        <dbReference type="ARBA" id="ARBA00047806"/>
    </source>
</evidence>
<dbReference type="Gene3D" id="3.10.50.40">
    <property type="match status" value="1"/>
</dbReference>
<dbReference type="Gene3D" id="3.30.1060.10">
    <property type="entry name" value="Peptide methionine sulphoxide reductase MsrA"/>
    <property type="match status" value="1"/>
</dbReference>
<dbReference type="SUPFAM" id="SSF54534">
    <property type="entry name" value="FKBP-like"/>
    <property type="match status" value="1"/>
</dbReference>
<accession>A0A7S3DSM4</accession>